<reference evidence="2" key="1">
    <citation type="submission" date="2022-03" db="EMBL/GenBank/DDBJ databases">
        <authorList>
            <person name="Sayadi A."/>
        </authorList>
    </citation>
    <scope>NUCLEOTIDE SEQUENCE</scope>
</reference>
<name>A0A9P0Q661_ACAOB</name>
<dbReference type="AlphaFoldDB" id="A0A9P0Q661"/>
<evidence type="ECO:0000256" key="1">
    <source>
        <dbReference type="SAM" id="MobiDB-lite"/>
    </source>
</evidence>
<organism evidence="2 3">
    <name type="scientific">Acanthoscelides obtectus</name>
    <name type="common">Bean weevil</name>
    <name type="synonym">Bruchus obtectus</name>
    <dbReference type="NCBI Taxonomy" id="200917"/>
    <lineage>
        <taxon>Eukaryota</taxon>
        <taxon>Metazoa</taxon>
        <taxon>Ecdysozoa</taxon>
        <taxon>Arthropoda</taxon>
        <taxon>Hexapoda</taxon>
        <taxon>Insecta</taxon>
        <taxon>Pterygota</taxon>
        <taxon>Neoptera</taxon>
        <taxon>Endopterygota</taxon>
        <taxon>Coleoptera</taxon>
        <taxon>Polyphaga</taxon>
        <taxon>Cucujiformia</taxon>
        <taxon>Chrysomeloidea</taxon>
        <taxon>Chrysomelidae</taxon>
        <taxon>Bruchinae</taxon>
        <taxon>Bruchini</taxon>
        <taxon>Acanthoscelides</taxon>
    </lineage>
</organism>
<sequence>MDQASFAEKLKINFGVTTNLRDVEFNECSIKKYSDLNENVFGEKNFLLYTCDISIYNLSFLIKVLSFNYEKRNEILKLDIEVPDKEVEKEIARTRNYLKRYRNLNEAIRLLIQTSKFLETRRLITDILFNKEPCITLSRLDDGGLCVQYLKETDSLCVKILVGWRIDRDMNTNTIIDVIEVFYNNFNLPNASVIKNILTSLTHPTLDFHKKLKLWKLLIGCLQGKQTSLARTQSRRVVRSTSDADNIIVISDSTSTVTDNEQASSIKEANVICTSGIEVQTIDLDSSEADGVIVIPDCREETCPSPRKKRRVAGAQADQEADSTTVVVID</sequence>
<keyword evidence="3" id="KW-1185">Reference proteome</keyword>
<evidence type="ECO:0000313" key="2">
    <source>
        <dbReference type="EMBL" id="CAH2010440.1"/>
    </source>
</evidence>
<accession>A0A9P0Q661</accession>
<dbReference type="Proteomes" id="UP001152888">
    <property type="component" value="Unassembled WGS sequence"/>
</dbReference>
<dbReference type="OrthoDB" id="6719573at2759"/>
<evidence type="ECO:0000313" key="3">
    <source>
        <dbReference type="Proteomes" id="UP001152888"/>
    </source>
</evidence>
<gene>
    <name evidence="2" type="ORF">ACAOBT_LOCUS31525</name>
</gene>
<comment type="caution">
    <text evidence="2">The sequence shown here is derived from an EMBL/GenBank/DDBJ whole genome shotgun (WGS) entry which is preliminary data.</text>
</comment>
<protein>
    <submittedName>
        <fullName evidence="2">Uncharacterized protein</fullName>
    </submittedName>
</protein>
<feature type="region of interest" description="Disordered" evidence="1">
    <location>
        <begin position="309"/>
        <end position="330"/>
    </location>
</feature>
<proteinExistence type="predicted"/>
<dbReference type="EMBL" id="CAKOFQ010007971">
    <property type="protein sequence ID" value="CAH2010440.1"/>
    <property type="molecule type" value="Genomic_DNA"/>
</dbReference>